<protein>
    <recommendedName>
        <fullName evidence="2">CCHC-type domain-containing protein</fullName>
    </recommendedName>
</protein>
<name>A0A8B6DC67_MYTGA</name>
<proteinExistence type="predicted"/>
<keyword evidence="1" id="KW-0479">Metal-binding</keyword>
<dbReference type="InterPro" id="IPR001878">
    <property type="entry name" value="Znf_CCHC"/>
</dbReference>
<evidence type="ECO:0000313" key="4">
    <source>
        <dbReference type="Proteomes" id="UP000596742"/>
    </source>
</evidence>
<accession>A0A8B6DC67</accession>
<dbReference type="EMBL" id="UYJE01003293">
    <property type="protein sequence ID" value="VDI18103.1"/>
    <property type="molecule type" value="Genomic_DNA"/>
</dbReference>
<dbReference type="Gene3D" id="4.10.60.10">
    <property type="entry name" value="Zinc finger, CCHC-type"/>
    <property type="match status" value="1"/>
</dbReference>
<evidence type="ECO:0000259" key="2">
    <source>
        <dbReference type="PROSITE" id="PS50158"/>
    </source>
</evidence>
<organism evidence="3 4">
    <name type="scientific">Mytilus galloprovincialis</name>
    <name type="common">Mediterranean mussel</name>
    <dbReference type="NCBI Taxonomy" id="29158"/>
    <lineage>
        <taxon>Eukaryota</taxon>
        <taxon>Metazoa</taxon>
        <taxon>Spiralia</taxon>
        <taxon>Lophotrochozoa</taxon>
        <taxon>Mollusca</taxon>
        <taxon>Bivalvia</taxon>
        <taxon>Autobranchia</taxon>
        <taxon>Pteriomorphia</taxon>
        <taxon>Mytilida</taxon>
        <taxon>Mytiloidea</taxon>
        <taxon>Mytilidae</taxon>
        <taxon>Mytilinae</taxon>
        <taxon>Mytilus</taxon>
    </lineage>
</organism>
<dbReference type="PANTHER" id="PTHR45823">
    <property type="entry name" value="T-SNARE COILED-COIL HOMOLOGY DOMAIN-CONTAINING PROTEIN"/>
    <property type="match status" value="1"/>
</dbReference>
<reference evidence="3" key="1">
    <citation type="submission" date="2018-11" db="EMBL/GenBank/DDBJ databases">
        <authorList>
            <person name="Alioto T."/>
            <person name="Alioto T."/>
        </authorList>
    </citation>
    <scope>NUCLEOTIDE SEQUENCE</scope>
</reference>
<dbReference type="Proteomes" id="UP000596742">
    <property type="component" value="Unassembled WGS sequence"/>
</dbReference>
<sequence length="299" mass="34737">MTDSYSLQFDGTGSFEGFWMQFSIYAERNCWDNYDKVCYFLIALRNQALEYSAHLPIDIRTNIEKLYSSMKWRFGDNETPGMCRLRLRNVSKSEDESIQEYVCRVEIMVRKSFPGIDNNLLVKLTTEYALSGYTDSSVALNVMIKQPVNIGEIIEEMYWQELCKETFRKDTGNSKQHENLNSDFCKRTCETTDLHCVSSIKKVRTSVKKIKCSKCKERGHVRRTCPKIKLIDLVTVGNRLRKCINKPEMRDKELTSGNIFSKELCCANVKRLKACTKKFKILDSKQSANRIRRHGVCCL</sequence>
<dbReference type="AlphaFoldDB" id="A0A8B6DC67"/>
<dbReference type="OrthoDB" id="10269706at2759"/>
<dbReference type="GO" id="GO:0003676">
    <property type="term" value="F:nucleic acid binding"/>
    <property type="evidence" value="ECO:0007669"/>
    <property type="project" value="InterPro"/>
</dbReference>
<dbReference type="SUPFAM" id="SSF57756">
    <property type="entry name" value="Retrovirus zinc finger-like domains"/>
    <property type="match status" value="1"/>
</dbReference>
<keyword evidence="4" id="KW-1185">Reference proteome</keyword>
<dbReference type="PROSITE" id="PS50158">
    <property type="entry name" value="ZF_CCHC"/>
    <property type="match status" value="1"/>
</dbReference>
<dbReference type="PANTHER" id="PTHR45823:SF1">
    <property type="entry name" value="T-SNARE COILED-COIL HOMOLOGY DOMAIN-CONTAINING PROTEIN"/>
    <property type="match status" value="1"/>
</dbReference>
<dbReference type="InterPro" id="IPR036875">
    <property type="entry name" value="Znf_CCHC_sf"/>
</dbReference>
<feature type="domain" description="CCHC-type" evidence="2">
    <location>
        <begin position="211"/>
        <end position="227"/>
    </location>
</feature>
<evidence type="ECO:0000313" key="3">
    <source>
        <dbReference type="EMBL" id="VDI18103.1"/>
    </source>
</evidence>
<dbReference type="GO" id="GO:0008270">
    <property type="term" value="F:zinc ion binding"/>
    <property type="evidence" value="ECO:0007669"/>
    <property type="project" value="UniProtKB-KW"/>
</dbReference>
<gene>
    <name evidence="3" type="ORF">MGAL_10B091458</name>
</gene>
<comment type="caution">
    <text evidence="3">The sequence shown here is derived from an EMBL/GenBank/DDBJ whole genome shotgun (WGS) entry which is preliminary data.</text>
</comment>
<keyword evidence="1" id="KW-0863">Zinc-finger</keyword>
<keyword evidence="1" id="KW-0862">Zinc</keyword>
<evidence type="ECO:0000256" key="1">
    <source>
        <dbReference type="PROSITE-ProRule" id="PRU00047"/>
    </source>
</evidence>